<feature type="region of interest" description="Disordered" evidence="1">
    <location>
        <begin position="1"/>
        <end position="24"/>
    </location>
</feature>
<gene>
    <name evidence="2" type="ORF">E2C01_026545</name>
</gene>
<sequence>MGRGKRVGEAEEKRHSSPVRARDAAPNEAQILTCLPQRDSRSDCGTCYSCYRKLTTEEIGTTLSYGAALTMMAPLWVTREHFLIHLENFREPGSNSQTSVSGRSGAPHIHLPPGSSLTTLVVTHSRHDPVAPLPSPSSKTDGLSRGTHAGYITHA</sequence>
<dbReference type="AlphaFoldDB" id="A0A5B7EFV7"/>
<comment type="caution">
    <text evidence="2">The sequence shown here is derived from an EMBL/GenBank/DDBJ whole genome shotgun (WGS) entry which is preliminary data.</text>
</comment>
<evidence type="ECO:0000313" key="3">
    <source>
        <dbReference type="Proteomes" id="UP000324222"/>
    </source>
</evidence>
<feature type="compositionally biased region" description="Polar residues" evidence="1">
    <location>
        <begin position="93"/>
        <end position="102"/>
    </location>
</feature>
<evidence type="ECO:0000256" key="1">
    <source>
        <dbReference type="SAM" id="MobiDB-lite"/>
    </source>
</evidence>
<keyword evidence="3" id="KW-1185">Reference proteome</keyword>
<dbReference type="EMBL" id="VSRR010002782">
    <property type="protein sequence ID" value="MPC33201.1"/>
    <property type="molecule type" value="Genomic_DNA"/>
</dbReference>
<accession>A0A5B7EFV7</accession>
<evidence type="ECO:0000313" key="2">
    <source>
        <dbReference type="EMBL" id="MPC33201.1"/>
    </source>
</evidence>
<organism evidence="2 3">
    <name type="scientific">Portunus trituberculatus</name>
    <name type="common">Swimming crab</name>
    <name type="synonym">Neptunus trituberculatus</name>
    <dbReference type="NCBI Taxonomy" id="210409"/>
    <lineage>
        <taxon>Eukaryota</taxon>
        <taxon>Metazoa</taxon>
        <taxon>Ecdysozoa</taxon>
        <taxon>Arthropoda</taxon>
        <taxon>Crustacea</taxon>
        <taxon>Multicrustacea</taxon>
        <taxon>Malacostraca</taxon>
        <taxon>Eumalacostraca</taxon>
        <taxon>Eucarida</taxon>
        <taxon>Decapoda</taxon>
        <taxon>Pleocyemata</taxon>
        <taxon>Brachyura</taxon>
        <taxon>Eubrachyura</taxon>
        <taxon>Portunoidea</taxon>
        <taxon>Portunidae</taxon>
        <taxon>Portuninae</taxon>
        <taxon>Portunus</taxon>
    </lineage>
</organism>
<feature type="region of interest" description="Disordered" evidence="1">
    <location>
        <begin position="127"/>
        <end position="146"/>
    </location>
</feature>
<name>A0A5B7EFV7_PORTR</name>
<protein>
    <submittedName>
        <fullName evidence="2">Uncharacterized protein</fullName>
    </submittedName>
</protein>
<feature type="region of interest" description="Disordered" evidence="1">
    <location>
        <begin position="92"/>
        <end position="113"/>
    </location>
</feature>
<proteinExistence type="predicted"/>
<reference evidence="2 3" key="1">
    <citation type="submission" date="2019-05" db="EMBL/GenBank/DDBJ databases">
        <title>Another draft genome of Portunus trituberculatus and its Hox gene families provides insights of decapod evolution.</title>
        <authorList>
            <person name="Jeong J.-H."/>
            <person name="Song I."/>
            <person name="Kim S."/>
            <person name="Choi T."/>
            <person name="Kim D."/>
            <person name="Ryu S."/>
            <person name="Kim W."/>
        </authorList>
    </citation>
    <scope>NUCLEOTIDE SEQUENCE [LARGE SCALE GENOMIC DNA]</scope>
    <source>
        <tissue evidence="2">Muscle</tissue>
    </source>
</reference>
<dbReference type="Proteomes" id="UP000324222">
    <property type="component" value="Unassembled WGS sequence"/>
</dbReference>